<dbReference type="PANTHER" id="PTHR43037">
    <property type="entry name" value="UNNAMED PRODUCT-RELATED"/>
    <property type="match status" value="1"/>
</dbReference>
<dbReference type="InterPro" id="IPR029058">
    <property type="entry name" value="AB_hydrolase_fold"/>
</dbReference>
<evidence type="ECO:0000313" key="4">
    <source>
        <dbReference type="EMBL" id="CAJ1952254.1"/>
    </source>
</evidence>
<name>A0AAD2PUW0_9STRA</name>
<dbReference type="InterPro" id="IPR003140">
    <property type="entry name" value="PLipase/COase/thioEstase"/>
</dbReference>
<dbReference type="Proteomes" id="UP001295423">
    <property type="component" value="Unassembled WGS sequence"/>
</dbReference>
<keyword evidence="1 2" id="KW-0732">Signal</keyword>
<sequence>MKRAYYMIALLTLLLLGSATTQAQEEEADDIVRDSNAVEECNNGENGLALYGSKRTCIESSEFVGTRCFFTYIPACAGEDSPLVFDLHGFGSCPLFSAFYTGWRQLAQENCFVVIWPLGTTDPTIADDTCWGNAGGLLNEDGSKFSRPCCCLKGAIPVVTDPSDFLRQVAAVVVRDIPEQTSNSTSIDSKRIYMAGHSNGCMASVSMAAMHSDVVAAVGCHSGTATTLFPEAYNATPMAFIHGTSDPTVPYEGGAFEFGAQEYLSIISQTNGCTSSTETRTEGFEGTSNSFTEYRSSNCTNNADVTLYALDNVGHQPFFISSQFRENGTAPIEFDTTKLMWDFVKEYSLEVEPKLEVKPATMAPSLVPSVMPTISASTHIQVDLTLASATVAAAALLTAL</sequence>
<dbReference type="Gene3D" id="3.40.50.1820">
    <property type="entry name" value="alpha/beta hydrolase"/>
    <property type="match status" value="1"/>
</dbReference>
<feature type="chain" id="PRO_5042022065" description="Phospholipase/carboxylesterase/thioesterase domain-containing protein" evidence="2">
    <location>
        <begin position="24"/>
        <end position="400"/>
    </location>
</feature>
<evidence type="ECO:0000313" key="5">
    <source>
        <dbReference type="Proteomes" id="UP001295423"/>
    </source>
</evidence>
<dbReference type="Pfam" id="PF02230">
    <property type="entry name" value="Abhydrolase_2"/>
    <property type="match status" value="1"/>
</dbReference>
<protein>
    <recommendedName>
        <fullName evidence="3">Phospholipase/carboxylesterase/thioesterase domain-containing protein</fullName>
    </recommendedName>
</protein>
<evidence type="ECO:0000259" key="3">
    <source>
        <dbReference type="Pfam" id="PF02230"/>
    </source>
</evidence>
<dbReference type="PANTHER" id="PTHR43037:SF1">
    <property type="entry name" value="BLL1128 PROTEIN"/>
    <property type="match status" value="1"/>
</dbReference>
<dbReference type="AlphaFoldDB" id="A0AAD2PUW0"/>
<dbReference type="EMBL" id="CAKOGP040001803">
    <property type="protein sequence ID" value="CAJ1952254.1"/>
    <property type="molecule type" value="Genomic_DNA"/>
</dbReference>
<reference evidence="4" key="1">
    <citation type="submission" date="2023-08" db="EMBL/GenBank/DDBJ databases">
        <authorList>
            <person name="Audoor S."/>
            <person name="Bilcke G."/>
        </authorList>
    </citation>
    <scope>NUCLEOTIDE SEQUENCE</scope>
</reference>
<dbReference type="InterPro" id="IPR050955">
    <property type="entry name" value="Plant_Biomass_Hydrol_Est"/>
</dbReference>
<feature type="signal peptide" evidence="2">
    <location>
        <begin position="1"/>
        <end position="23"/>
    </location>
</feature>
<feature type="domain" description="Phospholipase/carboxylesterase/thioesterase" evidence="3">
    <location>
        <begin position="184"/>
        <end position="254"/>
    </location>
</feature>
<organism evidence="4 5">
    <name type="scientific">Cylindrotheca closterium</name>
    <dbReference type="NCBI Taxonomy" id="2856"/>
    <lineage>
        <taxon>Eukaryota</taxon>
        <taxon>Sar</taxon>
        <taxon>Stramenopiles</taxon>
        <taxon>Ochrophyta</taxon>
        <taxon>Bacillariophyta</taxon>
        <taxon>Bacillariophyceae</taxon>
        <taxon>Bacillariophycidae</taxon>
        <taxon>Bacillariales</taxon>
        <taxon>Bacillariaceae</taxon>
        <taxon>Cylindrotheca</taxon>
    </lineage>
</organism>
<dbReference type="GO" id="GO:0016787">
    <property type="term" value="F:hydrolase activity"/>
    <property type="evidence" value="ECO:0007669"/>
    <property type="project" value="InterPro"/>
</dbReference>
<keyword evidence="5" id="KW-1185">Reference proteome</keyword>
<proteinExistence type="predicted"/>
<dbReference type="SUPFAM" id="SSF53474">
    <property type="entry name" value="alpha/beta-Hydrolases"/>
    <property type="match status" value="1"/>
</dbReference>
<evidence type="ECO:0000256" key="2">
    <source>
        <dbReference type="SAM" id="SignalP"/>
    </source>
</evidence>
<comment type="caution">
    <text evidence="4">The sequence shown here is derived from an EMBL/GenBank/DDBJ whole genome shotgun (WGS) entry which is preliminary data.</text>
</comment>
<accession>A0AAD2PUW0</accession>
<evidence type="ECO:0000256" key="1">
    <source>
        <dbReference type="ARBA" id="ARBA00022729"/>
    </source>
</evidence>
<gene>
    <name evidence="4" type="ORF">CYCCA115_LOCUS13460</name>
</gene>